<comment type="similarity">
    <text evidence="2 4">Belongs to the flagella basal body rod proteins family.</text>
</comment>
<keyword evidence="8" id="KW-0966">Cell projection</keyword>
<evidence type="ECO:0000259" key="7">
    <source>
        <dbReference type="Pfam" id="PF22692"/>
    </source>
</evidence>
<sequence>MRSELYTAAQGLIARQLELDAASNNLANINTTGFRKTTPFFRTLNLALEDGPRNPLNGATNNQPVAGGIFIHSEQGAIRQTGNNLDLAIQGEGFFKLNTPFGPRFSRNGQFTIRPNGAEANRATLVTQAGYEVLGRNGNPITLNPNARDLVIDRSGRVYQEQNEVGRIALVTFQDKAALVPEENNLLANLDPQAVEVNVEQPQGEMNQRSLEMSNVNVAQEMMRLIEMQRAYEMNTRSIKTIDAQNDRAIQSLGPR</sequence>
<gene>
    <name evidence="8" type="primary">flgF</name>
    <name evidence="8" type="ORF">J3U88_18085</name>
</gene>
<dbReference type="InterPro" id="IPR001444">
    <property type="entry name" value="Flag_bb_rod_N"/>
</dbReference>
<evidence type="ECO:0000313" key="9">
    <source>
        <dbReference type="Proteomes" id="UP000664417"/>
    </source>
</evidence>
<keyword evidence="9" id="KW-1185">Reference proteome</keyword>
<dbReference type="GO" id="GO:0030694">
    <property type="term" value="C:bacterial-type flagellum basal body, rod"/>
    <property type="evidence" value="ECO:0007669"/>
    <property type="project" value="InterPro"/>
</dbReference>
<reference evidence="8" key="1">
    <citation type="submission" date="2021-03" db="EMBL/GenBank/DDBJ databases">
        <authorList>
            <person name="Wang G."/>
        </authorList>
    </citation>
    <scope>NUCLEOTIDE SEQUENCE</scope>
    <source>
        <strain evidence="8">KCTC 12899</strain>
    </source>
</reference>
<dbReference type="Pfam" id="PF22692">
    <property type="entry name" value="LlgE_F_G_D1"/>
    <property type="match status" value="1"/>
</dbReference>
<accession>A0A8J7QHM3</accession>
<dbReference type="PANTHER" id="PTHR30435:SF19">
    <property type="entry name" value="FLAGELLAR BASAL-BODY ROD PROTEIN FLGG"/>
    <property type="match status" value="1"/>
</dbReference>
<dbReference type="GO" id="GO:0071978">
    <property type="term" value="P:bacterial-type flagellum-dependent swarming motility"/>
    <property type="evidence" value="ECO:0007669"/>
    <property type="project" value="TreeGrafter"/>
</dbReference>
<organism evidence="8 9">
    <name type="scientific">Acanthopleuribacter pedis</name>
    <dbReference type="NCBI Taxonomy" id="442870"/>
    <lineage>
        <taxon>Bacteria</taxon>
        <taxon>Pseudomonadati</taxon>
        <taxon>Acidobacteriota</taxon>
        <taxon>Holophagae</taxon>
        <taxon>Acanthopleuribacterales</taxon>
        <taxon>Acanthopleuribacteraceae</taxon>
        <taxon>Acanthopleuribacter</taxon>
    </lineage>
</organism>
<feature type="domain" description="Flagellar basal-body/hook protein C-terminal" evidence="6">
    <location>
        <begin position="208"/>
        <end position="251"/>
    </location>
</feature>
<dbReference type="NCBIfam" id="TIGR03506">
    <property type="entry name" value="FlgEFG_subfam"/>
    <property type="match status" value="1"/>
</dbReference>
<evidence type="ECO:0000256" key="1">
    <source>
        <dbReference type="ARBA" id="ARBA00004117"/>
    </source>
</evidence>
<dbReference type="Pfam" id="PF06429">
    <property type="entry name" value="Flg_bbr_C"/>
    <property type="match status" value="1"/>
</dbReference>
<keyword evidence="8" id="KW-0282">Flagellum</keyword>
<dbReference type="InterPro" id="IPR012836">
    <property type="entry name" value="FlgF"/>
</dbReference>
<keyword evidence="3 4" id="KW-0975">Bacterial flagellum</keyword>
<dbReference type="InterPro" id="IPR010930">
    <property type="entry name" value="Flg_bb/hook_C_dom"/>
</dbReference>
<dbReference type="PANTHER" id="PTHR30435">
    <property type="entry name" value="FLAGELLAR PROTEIN"/>
    <property type="match status" value="1"/>
</dbReference>
<dbReference type="InterPro" id="IPR019776">
    <property type="entry name" value="Flagellar_basal_body_rod_CS"/>
</dbReference>
<dbReference type="PROSITE" id="PS00588">
    <property type="entry name" value="FLAGELLA_BB_ROD"/>
    <property type="match status" value="1"/>
</dbReference>
<feature type="domain" description="Flagellar hook protein FlgE/F/G-like D1" evidence="7">
    <location>
        <begin position="88"/>
        <end position="159"/>
    </location>
</feature>
<dbReference type="EMBL" id="JAFREP010000017">
    <property type="protein sequence ID" value="MBO1320390.1"/>
    <property type="molecule type" value="Genomic_DNA"/>
</dbReference>
<proteinExistence type="inferred from homology"/>
<dbReference type="SUPFAM" id="SSF117143">
    <property type="entry name" value="Flagellar hook protein flgE"/>
    <property type="match status" value="1"/>
</dbReference>
<comment type="subcellular location">
    <subcellularLocation>
        <location evidence="1 4">Bacterial flagellum basal body</location>
    </subcellularLocation>
</comment>
<dbReference type="InterPro" id="IPR037925">
    <property type="entry name" value="FlgE/F/G-like"/>
</dbReference>
<dbReference type="Pfam" id="PF00460">
    <property type="entry name" value="Flg_bb_rod"/>
    <property type="match status" value="1"/>
</dbReference>
<evidence type="ECO:0000259" key="6">
    <source>
        <dbReference type="Pfam" id="PF06429"/>
    </source>
</evidence>
<name>A0A8J7QHM3_9BACT</name>
<evidence type="ECO:0000256" key="2">
    <source>
        <dbReference type="ARBA" id="ARBA00009677"/>
    </source>
</evidence>
<evidence type="ECO:0000313" key="8">
    <source>
        <dbReference type="EMBL" id="MBO1320390.1"/>
    </source>
</evidence>
<keyword evidence="8" id="KW-0969">Cilium</keyword>
<dbReference type="Proteomes" id="UP000664417">
    <property type="component" value="Unassembled WGS sequence"/>
</dbReference>
<evidence type="ECO:0000259" key="5">
    <source>
        <dbReference type="Pfam" id="PF00460"/>
    </source>
</evidence>
<protein>
    <submittedName>
        <fullName evidence="8">Flagellar basal-body rod protein FlgF</fullName>
    </submittedName>
</protein>
<dbReference type="NCBIfam" id="TIGR02490">
    <property type="entry name" value="flgF"/>
    <property type="match status" value="1"/>
</dbReference>
<dbReference type="AlphaFoldDB" id="A0A8J7QHM3"/>
<feature type="domain" description="Flagellar basal body rod protein N-terminal" evidence="5">
    <location>
        <begin position="5"/>
        <end position="35"/>
    </location>
</feature>
<evidence type="ECO:0000256" key="4">
    <source>
        <dbReference type="RuleBase" id="RU362116"/>
    </source>
</evidence>
<dbReference type="RefSeq" id="WP_207860344.1">
    <property type="nucleotide sequence ID" value="NZ_JAFREP010000017.1"/>
</dbReference>
<dbReference type="InterPro" id="IPR053967">
    <property type="entry name" value="LlgE_F_G-like_D1"/>
</dbReference>
<dbReference type="InterPro" id="IPR020013">
    <property type="entry name" value="Flagellar_FlgE/F/G"/>
</dbReference>
<evidence type="ECO:0000256" key="3">
    <source>
        <dbReference type="ARBA" id="ARBA00023143"/>
    </source>
</evidence>
<comment type="caution">
    <text evidence="8">The sequence shown here is derived from an EMBL/GenBank/DDBJ whole genome shotgun (WGS) entry which is preliminary data.</text>
</comment>